<dbReference type="EMBL" id="CAJFCW020000002">
    <property type="protein sequence ID" value="CAG9092033.1"/>
    <property type="molecule type" value="Genomic_DNA"/>
</dbReference>
<evidence type="ECO:0000313" key="1">
    <source>
        <dbReference type="EMBL" id="CAD5210768.1"/>
    </source>
</evidence>
<gene>
    <name evidence="1" type="ORF">BOKJ2_LOCUS3359</name>
</gene>
<accession>A0A811K5T4</accession>
<dbReference type="EMBL" id="CAJFDH010000002">
    <property type="protein sequence ID" value="CAD5210768.1"/>
    <property type="molecule type" value="Genomic_DNA"/>
</dbReference>
<dbReference type="AlphaFoldDB" id="A0A811K5T4"/>
<sequence length="95" mass="10765">MVTVTHGVVLPVKQICETNMITNARILKAFVDKEVQRKRFIDNKIKIGKSQCEIVKMCDTECFDSIFECLHRQRSQNTVISNPKACCSSCPVKTS</sequence>
<evidence type="ECO:0000313" key="2">
    <source>
        <dbReference type="Proteomes" id="UP000614601"/>
    </source>
</evidence>
<name>A0A811K5T4_9BILA</name>
<comment type="caution">
    <text evidence="1">The sequence shown here is derived from an EMBL/GenBank/DDBJ whole genome shotgun (WGS) entry which is preliminary data.</text>
</comment>
<reference evidence="1" key="1">
    <citation type="submission" date="2020-09" db="EMBL/GenBank/DDBJ databases">
        <authorList>
            <person name="Kikuchi T."/>
        </authorList>
    </citation>
    <scope>NUCLEOTIDE SEQUENCE</scope>
    <source>
        <strain evidence="1">SH1</strain>
    </source>
</reference>
<proteinExistence type="predicted"/>
<keyword evidence="2" id="KW-1185">Reference proteome</keyword>
<dbReference type="Proteomes" id="UP000614601">
    <property type="component" value="Unassembled WGS sequence"/>
</dbReference>
<dbReference type="Proteomes" id="UP000783686">
    <property type="component" value="Unassembled WGS sequence"/>
</dbReference>
<protein>
    <submittedName>
        <fullName evidence="1">Uncharacterized protein</fullName>
    </submittedName>
</protein>
<organism evidence="1 2">
    <name type="scientific">Bursaphelenchus okinawaensis</name>
    <dbReference type="NCBI Taxonomy" id="465554"/>
    <lineage>
        <taxon>Eukaryota</taxon>
        <taxon>Metazoa</taxon>
        <taxon>Ecdysozoa</taxon>
        <taxon>Nematoda</taxon>
        <taxon>Chromadorea</taxon>
        <taxon>Rhabditida</taxon>
        <taxon>Tylenchina</taxon>
        <taxon>Tylenchomorpha</taxon>
        <taxon>Aphelenchoidea</taxon>
        <taxon>Aphelenchoididae</taxon>
        <taxon>Bursaphelenchus</taxon>
    </lineage>
</organism>